<dbReference type="Proteomes" id="UP000708338">
    <property type="component" value="Unassembled WGS sequence"/>
</dbReference>
<dbReference type="PANTHER" id="PTHR30471">
    <property type="entry name" value="DNA REPAIR PROTEIN RADC"/>
    <property type="match status" value="1"/>
</dbReference>
<feature type="domain" description="MPN" evidence="8">
    <location>
        <begin position="109"/>
        <end position="231"/>
    </location>
</feature>
<dbReference type="GO" id="GO:0008237">
    <property type="term" value="F:metallopeptidase activity"/>
    <property type="evidence" value="ECO:0007669"/>
    <property type="project" value="UniProtKB-KW"/>
</dbReference>
<comment type="caution">
    <text evidence="9">The sequence shown here is derived from an EMBL/GenBank/DDBJ whole genome shotgun (WGS) entry which is preliminary data.</text>
</comment>
<keyword evidence="4" id="KW-0378">Hydrolase</keyword>
<dbReference type="NCBIfam" id="NF000642">
    <property type="entry name" value="PRK00024.1"/>
    <property type="match status" value="1"/>
</dbReference>
<evidence type="ECO:0000256" key="6">
    <source>
        <dbReference type="ARBA" id="ARBA00023049"/>
    </source>
</evidence>
<reference evidence="10 12" key="2">
    <citation type="submission" date="2024-06" db="EMBL/GenBank/DDBJ databases">
        <title>Genomic Encyclopedia of Type Strains, Phase IV (KMG-IV): sequencing the most valuable type-strain genomes for metagenomic binning, comparative biology and taxonomic classification.</title>
        <authorList>
            <person name="Goeker M."/>
        </authorList>
    </citation>
    <scope>NUCLEOTIDE SEQUENCE [LARGE SCALE GENOMIC DNA]</scope>
    <source>
        <strain evidence="10 12">DSM 19261</strain>
    </source>
</reference>
<dbReference type="InterPro" id="IPR037518">
    <property type="entry name" value="MPN"/>
</dbReference>
<dbReference type="GO" id="GO:0046872">
    <property type="term" value="F:metal ion binding"/>
    <property type="evidence" value="ECO:0007669"/>
    <property type="project" value="UniProtKB-KW"/>
</dbReference>
<evidence type="ECO:0000313" key="10">
    <source>
        <dbReference type="EMBL" id="MET3569712.1"/>
    </source>
</evidence>
<name>A0AA41FKJ0_9FIRM</name>
<dbReference type="Gene3D" id="3.40.140.10">
    <property type="entry name" value="Cytidine Deaminase, domain 2"/>
    <property type="match status" value="1"/>
</dbReference>
<dbReference type="NCBIfam" id="TIGR00608">
    <property type="entry name" value="radc"/>
    <property type="match status" value="1"/>
</dbReference>
<sequence>MERIRMKDLPSMDRPYEKCLCHGPEGLTDAELLAVIIRTGSRDQSSLALSEKLLALGSPGDGLLGLLHHSLNDFMKIKGVGKVKGVQLLCIGELSRRIWKRRARVNPISFGNPQEISDYYMEDMRHLEQEEIRVMFLNTKQVLIKDHLISRGTVNASVTTPREILIEALRCCAVSMVLVHNHPSGDPAPSRADRMLTGRVKEAGALIGITLIDHIVIGDRCYLSFREQKIL</sequence>
<keyword evidence="6" id="KW-0482">Metalloprotease</keyword>
<dbReference type="InterPro" id="IPR001405">
    <property type="entry name" value="UPF0758"/>
</dbReference>
<evidence type="ECO:0000256" key="4">
    <source>
        <dbReference type="ARBA" id="ARBA00022801"/>
    </source>
</evidence>
<keyword evidence="3" id="KW-0479">Metal-binding</keyword>
<dbReference type="InterPro" id="IPR046778">
    <property type="entry name" value="UPF0758_N"/>
</dbReference>
<keyword evidence="5" id="KW-0862">Zinc</keyword>
<evidence type="ECO:0000259" key="8">
    <source>
        <dbReference type="PROSITE" id="PS50249"/>
    </source>
</evidence>
<evidence type="ECO:0000256" key="5">
    <source>
        <dbReference type="ARBA" id="ARBA00022833"/>
    </source>
</evidence>
<evidence type="ECO:0000256" key="1">
    <source>
        <dbReference type="ARBA" id="ARBA00010243"/>
    </source>
</evidence>
<dbReference type="InterPro" id="IPR025657">
    <property type="entry name" value="RadC_JAB"/>
</dbReference>
<evidence type="ECO:0000256" key="2">
    <source>
        <dbReference type="ARBA" id="ARBA00022670"/>
    </source>
</evidence>
<dbReference type="GeneID" id="93162608"/>
<evidence type="ECO:0000313" key="9">
    <source>
        <dbReference type="EMBL" id="MBT9813230.1"/>
    </source>
</evidence>
<evidence type="ECO:0000313" key="12">
    <source>
        <dbReference type="Proteomes" id="UP001549200"/>
    </source>
</evidence>
<dbReference type="Pfam" id="PF20582">
    <property type="entry name" value="UPF0758_N"/>
    <property type="match status" value="1"/>
</dbReference>
<reference evidence="9" key="1">
    <citation type="journal article" date="2021" name="Gut Microbes">
        <title>A synthetic consortium of 100 gut commensals modulates the composition and function in a colon model of the microbiome of elderly subjects.</title>
        <authorList>
            <person name="Perez M."/>
            <person name="Ntemiri A."/>
            <person name="Tan H."/>
            <person name="Harris H.M.B."/>
            <person name="Roager H.M."/>
            <person name="Ribiere C."/>
            <person name="O'Toole P.W."/>
        </authorList>
    </citation>
    <scope>NUCLEOTIDE SEQUENCE</scope>
    <source>
        <strain evidence="9">MCC335</strain>
    </source>
</reference>
<protein>
    <submittedName>
        <fullName evidence="9">DNA repair protein RadC</fullName>
    </submittedName>
</protein>
<dbReference type="PROSITE" id="PS01302">
    <property type="entry name" value="UPF0758"/>
    <property type="match status" value="1"/>
</dbReference>
<dbReference type="Proteomes" id="UP001549200">
    <property type="component" value="Unassembled WGS sequence"/>
</dbReference>
<evidence type="ECO:0000256" key="3">
    <source>
        <dbReference type="ARBA" id="ARBA00022723"/>
    </source>
</evidence>
<dbReference type="EMBL" id="JBEPLZ010000004">
    <property type="protein sequence ID" value="MET3569712.1"/>
    <property type="molecule type" value="Genomic_DNA"/>
</dbReference>
<organism evidence="9 11">
    <name type="scientific">Enterocloster citroniae</name>
    <dbReference type="NCBI Taxonomy" id="358743"/>
    <lineage>
        <taxon>Bacteria</taxon>
        <taxon>Bacillati</taxon>
        <taxon>Bacillota</taxon>
        <taxon>Clostridia</taxon>
        <taxon>Lachnospirales</taxon>
        <taxon>Lachnospiraceae</taxon>
        <taxon>Enterocloster</taxon>
    </lineage>
</organism>
<dbReference type="RefSeq" id="WP_040416777.1">
    <property type="nucleotide sequence ID" value="NZ_CABJDD010000004.1"/>
</dbReference>
<proteinExistence type="inferred from homology"/>
<dbReference type="GO" id="GO:0006508">
    <property type="term" value="P:proteolysis"/>
    <property type="evidence" value="ECO:0007669"/>
    <property type="project" value="UniProtKB-KW"/>
</dbReference>
<dbReference type="AlphaFoldDB" id="A0AA41FKJ0"/>
<comment type="similarity">
    <text evidence="1 7">Belongs to the UPF0758 family.</text>
</comment>
<keyword evidence="12" id="KW-1185">Reference proteome</keyword>
<accession>A0AA41FKJ0</accession>
<dbReference type="CDD" id="cd08071">
    <property type="entry name" value="MPN_DUF2466"/>
    <property type="match status" value="1"/>
</dbReference>
<gene>
    <name evidence="9" type="primary">radC</name>
    <name evidence="10" type="ORF">ABID13_001339</name>
    <name evidence="9" type="ORF">GPL26_27025</name>
</gene>
<dbReference type="Pfam" id="PF04002">
    <property type="entry name" value="RadC"/>
    <property type="match status" value="1"/>
</dbReference>
<dbReference type="EMBL" id="WQPS01000125">
    <property type="protein sequence ID" value="MBT9813230.1"/>
    <property type="molecule type" value="Genomic_DNA"/>
</dbReference>
<evidence type="ECO:0000256" key="7">
    <source>
        <dbReference type="RuleBase" id="RU003797"/>
    </source>
</evidence>
<evidence type="ECO:0000313" key="11">
    <source>
        <dbReference type="Proteomes" id="UP000708338"/>
    </source>
</evidence>
<dbReference type="PROSITE" id="PS50249">
    <property type="entry name" value="MPN"/>
    <property type="match status" value="1"/>
</dbReference>
<dbReference type="InterPro" id="IPR020891">
    <property type="entry name" value="UPF0758_CS"/>
</dbReference>
<keyword evidence="2" id="KW-0645">Protease</keyword>
<dbReference type="PANTHER" id="PTHR30471:SF3">
    <property type="entry name" value="UPF0758 PROTEIN YEES-RELATED"/>
    <property type="match status" value="1"/>
</dbReference>